<dbReference type="Proteomes" id="UP000582659">
    <property type="component" value="Unassembled WGS sequence"/>
</dbReference>
<dbReference type="GO" id="GO:0005730">
    <property type="term" value="C:nucleolus"/>
    <property type="evidence" value="ECO:0007669"/>
    <property type="project" value="TreeGrafter"/>
</dbReference>
<feature type="domain" description="Methyltransferase" evidence="19">
    <location>
        <begin position="53"/>
        <end position="127"/>
    </location>
</feature>
<dbReference type="SUPFAM" id="SSF81321">
    <property type="entry name" value="Family A G protein-coupled receptor-like"/>
    <property type="match status" value="1"/>
</dbReference>
<dbReference type="InterPro" id="IPR029058">
    <property type="entry name" value="AB_hydrolase_fold"/>
</dbReference>
<dbReference type="FunFam" id="3.40.50.150:FF:000017">
    <property type="entry name" value="probable 18S rRNA (Guanine-N(7))-methyltransferase"/>
    <property type="match status" value="1"/>
</dbReference>
<feature type="domain" description="Carboxylesterase type B" evidence="18">
    <location>
        <begin position="254"/>
        <end position="574"/>
    </location>
</feature>
<keyword evidence="7" id="KW-0949">S-adenosyl-L-methionine</keyword>
<evidence type="ECO:0000259" key="18">
    <source>
        <dbReference type="Pfam" id="PF00135"/>
    </source>
</evidence>
<evidence type="ECO:0000256" key="7">
    <source>
        <dbReference type="ARBA" id="ARBA00022691"/>
    </source>
</evidence>
<dbReference type="Gene3D" id="3.40.50.1820">
    <property type="entry name" value="alpha/beta hydrolase"/>
    <property type="match status" value="1"/>
</dbReference>
<feature type="transmembrane region" description="Helical" evidence="17">
    <location>
        <begin position="964"/>
        <end position="991"/>
    </location>
</feature>
<evidence type="ECO:0000256" key="3">
    <source>
        <dbReference type="ARBA" id="ARBA00005547"/>
    </source>
</evidence>
<feature type="region of interest" description="Disordered" evidence="16">
    <location>
        <begin position="739"/>
        <end position="777"/>
    </location>
</feature>
<evidence type="ECO:0000256" key="6">
    <source>
        <dbReference type="ARBA" id="ARBA00022679"/>
    </source>
</evidence>
<dbReference type="Pfam" id="PF00135">
    <property type="entry name" value="COesterase"/>
    <property type="match status" value="1"/>
</dbReference>
<protein>
    <recommendedName>
        <fullName evidence="12">18S rRNA (guanine-N(7))-methyltransferase</fullName>
    </recommendedName>
    <alternativeName>
        <fullName evidence="14">Bud site selection protein 23 homolog</fullName>
    </alternativeName>
    <alternativeName>
        <fullName evidence="13">rRNA methyltransferase and ribosome maturation factor</fullName>
    </alternativeName>
</protein>
<evidence type="ECO:0000256" key="4">
    <source>
        <dbReference type="ARBA" id="ARBA00022490"/>
    </source>
</evidence>
<dbReference type="GO" id="GO:0016435">
    <property type="term" value="F:rRNA (guanine) methyltransferase activity"/>
    <property type="evidence" value="ECO:0007669"/>
    <property type="project" value="InterPro"/>
</dbReference>
<evidence type="ECO:0000256" key="10">
    <source>
        <dbReference type="ARBA" id="ARBA00059355"/>
    </source>
</evidence>
<feature type="transmembrane region" description="Helical" evidence="17">
    <location>
        <begin position="1048"/>
        <end position="1070"/>
    </location>
</feature>
<evidence type="ECO:0000256" key="16">
    <source>
        <dbReference type="SAM" id="MobiDB-lite"/>
    </source>
</evidence>
<keyword evidence="6" id="KW-0808">Transferase</keyword>
<evidence type="ECO:0000256" key="12">
    <source>
        <dbReference type="ARBA" id="ARBA00074415"/>
    </source>
</evidence>
<dbReference type="SUPFAM" id="SSF53335">
    <property type="entry name" value="S-adenosyl-L-methionine-dependent methyltransferases"/>
    <property type="match status" value="1"/>
</dbReference>
<evidence type="ECO:0000256" key="1">
    <source>
        <dbReference type="ARBA" id="ARBA00004123"/>
    </source>
</evidence>
<evidence type="ECO:0000256" key="14">
    <source>
        <dbReference type="ARBA" id="ARBA00081208"/>
    </source>
</evidence>
<evidence type="ECO:0000256" key="15">
    <source>
        <dbReference type="SAM" id="Coils"/>
    </source>
</evidence>
<keyword evidence="15" id="KW-0175">Coiled coil</keyword>
<dbReference type="OrthoDB" id="2877at2759"/>
<keyword evidence="17" id="KW-1133">Transmembrane helix</keyword>
<comment type="catalytic activity">
    <reaction evidence="9">
        <text>a guanosine in 18S rRNA + S-adenosyl-L-methionine = an N(7)-methylguanosine in 18S rRNA + S-adenosyl-L-homocysteine</text>
        <dbReference type="Rhea" id="RHEA:54584"/>
        <dbReference type="Rhea" id="RHEA-COMP:13937"/>
        <dbReference type="Rhea" id="RHEA-COMP:13938"/>
        <dbReference type="ChEBI" id="CHEBI:57856"/>
        <dbReference type="ChEBI" id="CHEBI:59789"/>
        <dbReference type="ChEBI" id="CHEBI:74269"/>
        <dbReference type="ChEBI" id="CHEBI:74480"/>
    </reaction>
</comment>
<keyword evidence="21" id="KW-1185">Reference proteome</keyword>
<dbReference type="InterPro" id="IPR041698">
    <property type="entry name" value="Methyltransf_25"/>
</dbReference>
<comment type="subunit">
    <text evidence="11">Heterodimer with TRMT112; this heterodimerization is necessary for the metabolic stability and activity of the catalytic subunit BUD23. Interacts with GRIP1.</text>
</comment>
<dbReference type="InterPro" id="IPR019422">
    <property type="entry name" value="7TM_GPCR_serpentine_rcpt_Srh"/>
</dbReference>
<dbReference type="GO" id="GO:0005737">
    <property type="term" value="C:cytoplasm"/>
    <property type="evidence" value="ECO:0007669"/>
    <property type="project" value="UniProtKB-SubCell"/>
</dbReference>
<feature type="transmembrane region" description="Helical" evidence="17">
    <location>
        <begin position="911"/>
        <end position="930"/>
    </location>
</feature>
<dbReference type="PANTHER" id="PTHR12734">
    <property type="entry name" value="METHYLTRANSFERASE-RELATED"/>
    <property type="match status" value="1"/>
</dbReference>
<dbReference type="CDD" id="cd02440">
    <property type="entry name" value="AdoMet_MTases"/>
    <property type="match status" value="1"/>
</dbReference>
<sequence>MSRPEFSGPPELFYNETEAKKYAGNSRMMEIQTEMAARAVELMALADPETAFILDIGCGSGISGQYLTDEGLSWMGIDISAPMLEQAKEYMEVEEDLILGDIGNGLPFRPGVFDGAISISAIQWLCHANRSDENPAKRLLTFFQTLFASLSSGARAVFQFYPENPEQAELICQQANKAGFSGGLVVDFPESTKAKKVYLVAMTSGIQRLPKALTGDEDAAPSHVDNTGRRTFNTGRKVDKKLIPGTRDHGVCIQIQISKGKVEGEEVEVNGEVVNVFKSIPYAEPPIDDLRFRRPFEVGDWDGVFDSNEYMSPCPNGFNPESAKNISEDCLYLSVFADQKCLNTSCPVVFFVHDLIGQPMSSGDFSELEVAQKFAYDGIVFVRPNYRMGLLGFLDLGEDLDEAPYNVGLHDLRLALQFVNREIRAFGGDPNRITIFGSSYGADLSVLLLNSPKFREIPISQGILFSAMPSIGGGHSLNATKKVLELLKCDFDSDQVPLTSAGSLACLNNKSSEEIDAAVFKAKTPETYWGPRFDQDLLPANDQPQLRELWRPLPLLLIINAPDSEDKSSKKPTEFEVEESCETALPVFGYYSNSSLQECIEYYTNNGKNSLTDAQYAFTVNLARMNTAKGGDSYIGVIGEKVELEDDVKFLIVNASEAENDEESQIVNRYNEKIRRFIKGLDGDWTTSDWHGAGYYLFDFPRPTENATDFVGGIMINDSYFNEPAIKFWLNDLAIEEASESEEEETKIIPPPAENDDNDDQNEEDNRETSESSANSVKATTKFGHIGAYSDTKTLAERELEVETLKAQKNCVERSHPATWIALEAQCHRDYSPSSAQSPSALQKTAITTSKYLFETVENPLLQNVSPTMIDISILTASYTTSLVPANNAVHFWYRYCILCKSNKWPKARYFKTYGVCVVYMTLVCAMFFVCRDRQSEESVRNILENTKLDHVQRHISMRLDKPIVMICTVHYGIMVLLEYGIMCFFGFKIIQKIRDHHSHVRSATQQAQKNVVTVMILQAAYPIVVSVIPGFGVACLIVAGYHLEQVAYIASAFLQLMPILSTLTVLLFLPSYRRVFVQTTKLFVDSNVTITTTMDERKQTRSFHGV</sequence>
<dbReference type="Pfam" id="PF10318">
    <property type="entry name" value="7TM_GPCR_Srh"/>
    <property type="match status" value="1"/>
</dbReference>
<evidence type="ECO:0000256" key="2">
    <source>
        <dbReference type="ARBA" id="ARBA00004496"/>
    </source>
</evidence>
<comment type="caution">
    <text evidence="20">The sequence shown here is derived from an EMBL/GenBank/DDBJ whole genome shotgun (WGS) entry which is preliminary data.</text>
</comment>
<dbReference type="SMR" id="A0A7I8WNV5"/>
<dbReference type="AlphaFoldDB" id="A0A7I8WNV5"/>
<dbReference type="InterPro" id="IPR002018">
    <property type="entry name" value="CarbesteraseB"/>
</dbReference>
<keyword evidence="8" id="KW-0539">Nucleus</keyword>
<feature type="coiled-coil region" evidence="15">
    <location>
        <begin position="641"/>
        <end position="673"/>
    </location>
</feature>
<evidence type="ECO:0000256" key="17">
    <source>
        <dbReference type="SAM" id="Phobius"/>
    </source>
</evidence>
<keyword evidence="5" id="KW-0489">Methyltransferase</keyword>
<dbReference type="PANTHER" id="PTHR12734:SF0">
    <property type="entry name" value="18S RRNA (GUANINE-N(7))-METHYLTRANSFERASE-RELATED"/>
    <property type="match status" value="1"/>
</dbReference>
<dbReference type="GO" id="GO:0070476">
    <property type="term" value="P:rRNA (guanine-N7)-methylation"/>
    <property type="evidence" value="ECO:0007669"/>
    <property type="project" value="InterPro"/>
</dbReference>
<evidence type="ECO:0000313" key="21">
    <source>
        <dbReference type="Proteomes" id="UP000659654"/>
    </source>
</evidence>
<dbReference type="EMBL" id="CAJFCV020000002">
    <property type="protein sequence ID" value="CAG9093663.1"/>
    <property type="molecule type" value="Genomic_DNA"/>
</dbReference>
<dbReference type="Gene3D" id="3.40.50.150">
    <property type="entry name" value="Vaccinia Virus protein VP39"/>
    <property type="match status" value="1"/>
</dbReference>
<evidence type="ECO:0000256" key="11">
    <source>
        <dbReference type="ARBA" id="ARBA00064164"/>
    </source>
</evidence>
<evidence type="ECO:0000259" key="19">
    <source>
        <dbReference type="Pfam" id="PF13649"/>
    </source>
</evidence>
<dbReference type="SUPFAM" id="SSF53474">
    <property type="entry name" value="alpha/beta-Hydrolases"/>
    <property type="match status" value="1"/>
</dbReference>
<dbReference type="InterPro" id="IPR029063">
    <property type="entry name" value="SAM-dependent_MTases_sf"/>
</dbReference>
<accession>A0A7I8WNV5</accession>
<dbReference type="Proteomes" id="UP000659654">
    <property type="component" value="Unassembled WGS sequence"/>
</dbReference>
<comment type="function">
    <text evidence="10">S-adenosyl-L-methionine-dependent methyltransferase that specifically methylates the N(7) position of a guanine in 18S rRNA. Requires the methyltransferase adapter protein TRM112 for full rRNA methyltransferase activity. Involved in the pre-rRNA processing steps leading to small-subunit rRNA production independently of its RNA-modifying catalytic activity. Important for biogenesis end export of the 40S ribosomal subunit independent on its methyltransferase activity. Locus-specific steroid receptor coactivator. Potentiates transactivation by glucocorticoid (NR3C1), mineralocorticoid (NR3C2), androgen (AR) and progesterone (PGR) receptors. Required for the maintenance of open chromatin at the TSC22D3/GILZ locus to facilitate NR3C1 loading on the response elements. Required for maintenance of dimethylation on histone H3 'Lys-79' (H3K79me2), although direct histone methyltransferase activity is not observed in vitro.</text>
</comment>
<keyword evidence="4" id="KW-0963">Cytoplasm</keyword>
<evidence type="ECO:0000256" key="8">
    <source>
        <dbReference type="ARBA" id="ARBA00023242"/>
    </source>
</evidence>
<dbReference type="Pfam" id="PF13649">
    <property type="entry name" value="Methyltransf_25"/>
    <property type="match status" value="1"/>
</dbReference>
<gene>
    <name evidence="20" type="ORF">BXYJ_LOCUS3268</name>
</gene>
<comment type="subcellular location">
    <subcellularLocation>
        <location evidence="2">Cytoplasm</location>
    </subcellularLocation>
    <subcellularLocation>
        <location evidence="1">Nucleus</location>
    </subcellularLocation>
</comment>
<proteinExistence type="inferred from homology"/>
<organism evidence="20 21">
    <name type="scientific">Bursaphelenchus xylophilus</name>
    <name type="common">Pinewood nematode worm</name>
    <name type="synonym">Aphelenchoides xylophilus</name>
    <dbReference type="NCBI Taxonomy" id="6326"/>
    <lineage>
        <taxon>Eukaryota</taxon>
        <taxon>Metazoa</taxon>
        <taxon>Ecdysozoa</taxon>
        <taxon>Nematoda</taxon>
        <taxon>Chromadorea</taxon>
        <taxon>Rhabditida</taxon>
        <taxon>Tylenchina</taxon>
        <taxon>Tylenchomorpha</taxon>
        <taxon>Aphelenchoidea</taxon>
        <taxon>Aphelenchoididae</taxon>
        <taxon>Bursaphelenchus</taxon>
    </lineage>
</organism>
<feature type="compositionally biased region" description="Acidic residues" evidence="16">
    <location>
        <begin position="754"/>
        <end position="766"/>
    </location>
</feature>
<feature type="transmembrane region" description="Helical" evidence="17">
    <location>
        <begin position="1012"/>
        <end position="1042"/>
    </location>
</feature>
<dbReference type="EMBL" id="CAJFDI010000002">
    <property type="protein sequence ID" value="CAD5213914.1"/>
    <property type="molecule type" value="Genomic_DNA"/>
</dbReference>
<comment type="similarity">
    <text evidence="3">Belongs to the class I-like SAM-binding methyltransferase superfamily. BUD23/WBSCR22 family.</text>
</comment>
<reference evidence="20" key="1">
    <citation type="submission" date="2020-09" db="EMBL/GenBank/DDBJ databases">
        <authorList>
            <person name="Kikuchi T."/>
        </authorList>
    </citation>
    <scope>NUCLEOTIDE SEQUENCE</scope>
    <source>
        <strain evidence="20">Ka4C1</strain>
    </source>
</reference>
<keyword evidence="17" id="KW-0472">Membrane</keyword>
<evidence type="ECO:0000256" key="9">
    <source>
        <dbReference type="ARBA" id="ARBA00050374"/>
    </source>
</evidence>
<evidence type="ECO:0000256" key="13">
    <source>
        <dbReference type="ARBA" id="ARBA00075516"/>
    </source>
</evidence>
<evidence type="ECO:0000313" key="20">
    <source>
        <dbReference type="EMBL" id="CAD5213914.1"/>
    </source>
</evidence>
<dbReference type="InterPro" id="IPR039769">
    <property type="entry name" value="Bud23-like"/>
</dbReference>
<name>A0A7I8WNV5_BURXY</name>
<keyword evidence="17" id="KW-0812">Transmembrane</keyword>
<evidence type="ECO:0000256" key="5">
    <source>
        <dbReference type="ARBA" id="ARBA00022603"/>
    </source>
</evidence>